<evidence type="ECO:0000256" key="10">
    <source>
        <dbReference type="SAM" id="Phobius"/>
    </source>
</evidence>
<feature type="transmembrane region" description="Helical" evidence="10">
    <location>
        <begin position="81"/>
        <end position="103"/>
    </location>
</feature>
<dbReference type="PRINTS" id="PR00237">
    <property type="entry name" value="GPCRRHODOPSN"/>
</dbReference>
<keyword evidence="2" id="KW-1003">Cell membrane</keyword>
<evidence type="ECO:0000313" key="13">
    <source>
        <dbReference type="Proteomes" id="UP000005237"/>
    </source>
</evidence>
<keyword evidence="8 9" id="KW-0807">Transducer</keyword>
<dbReference type="PROSITE" id="PS50262">
    <property type="entry name" value="G_PROTEIN_RECEP_F1_2"/>
    <property type="match status" value="1"/>
</dbReference>
<feature type="transmembrane region" description="Helical" evidence="10">
    <location>
        <begin position="44"/>
        <end position="69"/>
    </location>
</feature>
<dbReference type="InterPro" id="IPR000276">
    <property type="entry name" value="GPCR_Rhodpsn"/>
</dbReference>
<keyword evidence="7 9" id="KW-0675">Receptor</keyword>
<dbReference type="InterPro" id="IPR001681">
    <property type="entry name" value="Neurokn_rcpt"/>
</dbReference>
<dbReference type="PROSITE" id="PS00237">
    <property type="entry name" value="G_PROTEIN_RECEP_F1_1"/>
    <property type="match status" value="1"/>
</dbReference>
<dbReference type="SUPFAM" id="SSF81321">
    <property type="entry name" value="Family A G protein-coupled receptor-like"/>
    <property type="match status" value="1"/>
</dbReference>
<feature type="transmembrane region" description="Helical" evidence="10">
    <location>
        <begin position="109"/>
        <end position="138"/>
    </location>
</feature>
<evidence type="ECO:0000313" key="12">
    <source>
        <dbReference type="EnsemblMetazoa" id="CJA02208b.1"/>
    </source>
</evidence>
<evidence type="ECO:0000256" key="1">
    <source>
        <dbReference type="ARBA" id="ARBA00004651"/>
    </source>
</evidence>
<comment type="similarity">
    <text evidence="9">Belongs to the G-protein coupled receptor 1 family.</text>
</comment>
<protein>
    <submittedName>
        <fullName evidence="12">G_PROTEIN_RECEP_F1_2 domain-containing protein</fullName>
    </submittedName>
</protein>
<dbReference type="InterPro" id="IPR017452">
    <property type="entry name" value="GPCR_Rhodpsn_7TM"/>
</dbReference>
<dbReference type="PANTHER" id="PTHR46925:SF2">
    <property type="entry name" value="G-PROTEIN COUPLED RECEPTOR TKR-1-RELATED"/>
    <property type="match status" value="1"/>
</dbReference>
<dbReference type="AlphaFoldDB" id="A0A8R1HJ80"/>
<keyword evidence="5 9" id="KW-0297">G-protein coupled receptor</keyword>
<sequence>MDKEILVQFGERACRHAENLTLPKELRGIFFCAASYREGIATQVFVAISFVLLMATAIIGNSVVMWIIYKHKVMHYGFNYFLFNMAFADLLIALFNVGTSWTYNLYYDWWYGDLCTLTSFFGIAPTTVSVCSMMALSWDRCQAVVNPLQKRPLSRKRSVTAILVIWVLSTVTALPFAISASVSD</sequence>
<evidence type="ECO:0000256" key="4">
    <source>
        <dbReference type="ARBA" id="ARBA00022989"/>
    </source>
</evidence>
<name>A0A8R1HJ80_CAEJA</name>
<dbReference type="EnsemblMetazoa" id="CJA02208b.1">
    <property type="protein sequence ID" value="CJA02208b.1"/>
    <property type="gene ID" value="WBGene00121412"/>
</dbReference>
<keyword evidence="3 9" id="KW-0812">Transmembrane</keyword>
<evidence type="ECO:0000256" key="3">
    <source>
        <dbReference type="ARBA" id="ARBA00022692"/>
    </source>
</evidence>
<evidence type="ECO:0000256" key="2">
    <source>
        <dbReference type="ARBA" id="ARBA00022475"/>
    </source>
</evidence>
<evidence type="ECO:0000256" key="6">
    <source>
        <dbReference type="ARBA" id="ARBA00023136"/>
    </source>
</evidence>
<feature type="transmembrane region" description="Helical" evidence="10">
    <location>
        <begin position="159"/>
        <end position="178"/>
    </location>
</feature>
<evidence type="ECO:0000256" key="7">
    <source>
        <dbReference type="ARBA" id="ARBA00023170"/>
    </source>
</evidence>
<feature type="domain" description="G-protein coupled receptors family 1 profile" evidence="11">
    <location>
        <begin position="60"/>
        <end position="184"/>
    </location>
</feature>
<reference evidence="13" key="1">
    <citation type="submission" date="2010-08" db="EMBL/GenBank/DDBJ databases">
        <authorList>
            <consortium name="Caenorhabditis japonica Sequencing Consortium"/>
            <person name="Wilson R.K."/>
        </authorList>
    </citation>
    <scope>NUCLEOTIDE SEQUENCE [LARGE SCALE GENOMIC DNA]</scope>
    <source>
        <strain evidence="13">DF5081</strain>
    </source>
</reference>
<dbReference type="PANTHER" id="PTHR46925">
    <property type="entry name" value="G-PROTEIN COUPLED RECEPTOR TKR-1-RELATED"/>
    <property type="match status" value="1"/>
</dbReference>
<dbReference type="Pfam" id="PF00001">
    <property type="entry name" value="7tm_1"/>
    <property type="match status" value="1"/>
</dbReference>
<dbReference type="GO" id="GO:0005886">
    <property type="term" value="C:plasma membrane"/>
    <property type="evidence" value="ECO:0007669"/>
    <property type="project" value="UniProtKB-SubCell"/>
</dbReference>
<proteinExistence type="inferred from homology"/>
<keyword evidence="4 10" id="KW-1133">Transmembrane helix</keyword>
<evidence type="ECO:0000256" key="5">
    <source>
        <dbReference type="ARBA" id="ARBA00023040"/>
    </source>
</evidence>
<organism evidence="12 13">
    <name type="scientific">Caenorhabditis japonica</name>
    <dbReference type="NCBI Taxonomy" id="281687"/>
    <lineage>
        <taxon>Eukaryota</taxon>
        <taxon>Metazoa</taxon>
        <taxon>Ecdysozoa</taxon>
        <taxon>Nematoda</taxon>
        <taxon>Chromadorea</taxon>
        <taxon>Rhabditida</taxon>
        <taxon>Rhabditina</taxon>
        <taxon>Rhabditomorpha</taxon>
        <taxon>Rhabditoidea</taxon>
        <taxon>Rhabditidae</taxon>
        <taxon>Peloderinae</taxon>
        <taxon>Caenorhabditis</taxon>
    </lineage>
</organism>
<dbReference type="Gene3D" id="1.20.1070.10">
    <property type="entry name" value="Rhodopsin 7-helix transmembrane proteins"/>
    <property type="match status" value="1"/>
</dbReference>
<evidence type="ECO:0000256" key="8">
    <source>
        <dbReference type="ARBA" id="ARBA00023224"/>
    </source>
</evidence>
<evidence type="ECO:0000256" key="9">
    <source>
        <dbReference type="RuleBase" id="RU000688"/>
    </source>
</evidence>
<comment type="subcellular location">
    <subcellularLocation>
        <location evidence="1">Cell membrane</location>
        <topology evidence="1">Multi-pass membrane protein</topology>
    </subcellularLocation>
</comment>
<dbReference type="Proteomes" id="UP000005237">
    <property type="component" value="Unassembled WGS sequence"/>
</dbReference>
<dbReference type="GO" id="GO:0004995">
    <property type="term" value="F:tachykinin receptor activity"/>
    <property type="evidence" value="ECO:0007669"/>
    <property type="project" value="InterPro"/>
</dbReference>
<keyword evidence="6 10" id="KW-0472">Membrane</keyword>
<keyword evidence="13" id="KW-1185">Reference proteome</keyword>
<accession>A0A8R1HJ80</accession>
<evidence type="ECO:0000259" key="11">
    <source>
        <dbReference type="PROSITE" id="PS50262"/>
    </source>
</evidence>
<reference evidence="12" key="2">
    <citation type="submission" date="2022-06" db="UniProtKB">
        <authorList>
            <consortium name="EnsemblMetazoa"/>
        </authorList>
    </citation>
    <scope>IDENTIFICATION</scope>
    <source>
        <strain evidence="12">DF5081</strain>
    </source>
</reference>